<keyword evidence="4" id="KW-0614">Plasmid</keyword>
<name>A0AAX3ZZZ0_RHOER</name>
<keyword evidence="4" id="KW-0067">ATP-binding</keyword>
<sequence>MAETVFETTAVEVSEALGSEEAGEETQPETAARILPEPVDFAPGVEVLPPSGEKARARANIAAIEMLGVLDSEQRYATAEEQQIIAQWSGWGAVPNIFDTSKSEWAEDRSRLESLLTSQQWNQARFTTVNAHYTDPAIVSVMWDALDRAGFSGGRVLEPGCGAGTFIGHAPESATMVGVELDSTTARIAAALYPSAQIRNEGFQHTRVPEDSFTATVGNVPFGALRLHDPAHNKSNLSIHNHFINKSLALTAPGGYVAVISSAFTADAADPRARKEMAERADLIGAVRLPTGAFARVAGTEVVTDVLVFRVREEDRERSEATAQFVTTGETGVRDDDGRYLDRSVNGYFAANPHDVLGELVIGSGMYSNETLKVNGPVGAPMVEALSQRLTAIVDRARAEDLALTATIESTAVAGVNAFDQGLINGAERTGDEIAIDTLRWNEEEQQIQVYGRGGWEQATVRGVKKHDEWRQLLQMRDVAVTLVRSQLEERPRSERIALREELNSRYDEYLGRYGFINRFEWKIPADLTDAQHDRKLEKSIERWRAKEGNEDGPWQGEIPDAVYERLNDEAWEDNRRPWKKQTHLEGILRNDPTIHVVFAMENFDDETMRGSKAAIFATDVVSARAERREAATIDDALAISLDETRAVDVDRISELLSVPRPDVEKQLVGRAFRSLHDPNTWIPATSYLSGNVRTKLADANAAAEQDPRYRPNVQALTEIQPPRKNDIDIKLGAPWVDPADYAQFIRETFEVPEGTTIKVERFDAQWSIHVAGYRGDKGMAEKWGVVPKTWTGQAGGFNFEDETADRLGIKYSGCARGDYDHITLLTSLCNMEPIRINKSKEYAEAAGGDLLHDKATRAAQNKARRIQQEFRTWALDADPDRRERLLDTYNELFNSTVAPQWDGSYQTFPGLGDKYAPYEYQRNAVARIVGEPSVLLDHVVGAGKSGTMFMGAMELKRLGLVRQPWIVVPNHIVEQIAIEASHWYPGARILSGSAATDLESRRRLVAQSATEDWDMVIVPQSAFKLIGVSNQTKADFIRDELDKLYEHRTTMETRESVKKLEIAIANAEERLNDTLDQTGKDAGLSFEESGGDYLFIDEAHMYKNLRRQSNVDELACAKGADQAMDLSMKLHYLRGVRRAEAVEAGIPEDNYVERVATFATGTPVANSLGELWVMTNYLRPDLLEAAGVAALDSWGATFTDTVESVELNSSGSKLVPKTRVGEFTNVGDLVAMTSVFTDVVMRDQVPVTLPVLDDGQRTVISFEPSQEVRDFITDLGHRASAADRRRPDIDNSLKIASDGRNVTLDPRTAHLDAPETGGRARILADQILEVREDTKDNVYLDNLGNESPLRGGLQIVFCDRSTPKAKSRAWNIYTGVKDELVAAGMDPESIRFIHDYAKASEKAKLYADCRNGRVAVVFGSTEKMGTGANIQPRAVALHHIDVPWRPADLEQREGRIIRQGNQNKRVQIFAYVAERTFDTFMWQTVQRKAHFIEQLKRADRTVRRVEDLGGDDLAKNAAAIKAIATGDPRYMRQVELAGAVADLQADADAHFAAARSRERELGALTTAIPGHKQAIAALTAAVPAVEAHLAAEGFSMTIAGQTFTKRPEASKALVHHLRETYGHLKGAGLDKVVTVATKGGLEIEVRRSMADAALYVGAKGLPLSTRVIPQEDMYVSVRANTTMTEEEREGAFGHLASGIMSRVERMVAEVPDKLDSRTWQLDTATARLEELQKQSSEDFPRSAELKSMYAELYDLQRQLREEENSPEAIARRAELQERLEYKGREPGWSLMLNATPALVEQLECVDADEVRAIMARREAEAAMERSRLAAAAESAAVSDASAEHDPAPVAAEQETAQPGNVDSDIPEAAESSPEPNSPSNEGPPGVIDLAHPTSIRDMLNRRRSSPDRPNPARPSTDPSVERDHGQEL</sequence>
<keyword evidence="4" id="KW-0547">Nucleotide-binding</keyword>
<dbReference type="InterPro" id="IPR052933">
    <property type="entry name" value="DNA_Protect_Modify"/>
</dbReference>
<proteinExistence type="predicted"/>
<accession>A0AAX3ZZZ0</accession>
<keyword evidence="4" id="KW-0347">Helicase</keyword>
<keyword evidence="1" id="KW-0175">Coiled coil</keyword>
<feature type="domain" description="Helicase C-terminal" evidence="3">
    <location>
        <begin position="1389"/>
        <end position="1461"/>
    </location>
</feature>
<evidence type="ECO:0000256" key="2">
    <source>
        <dbReference type="SAM" id="MobiDB-lite"/>
    </source>
</evidence>
<keyword evidence="4" id="KW-0378">Hydrolase</keyword>
<dbReference type="RefSeq" id="WP_308372706.1">
    <property type="nucleotide sequence ID" value="NZ_CP133194.1"/>
</dbReference>
<dbReference type="Proteomes" id="UP001230933">
    <property type="component" value="Plasmid pMGMM8_4"/>
</dbReference>
<dbReference type="InterPro" id="IPR027417">
    <property type="entry name" value="P-loop_NTPase"/>
</dbReference>
<dbReference type="InterPro" id="IPR001650">
    <property type="entry name" value="Helicase_C-like"/>
</dbReference>
<feature type="coiled-coil region" evidence="1">
    <location>
        <begin position="1715"/>
        <end position="1766"/>
    </location>
</feature>
<dbReference type="Pfam" id="PF00271">
    <property type="entry name" value="Helicase_C"/>
    <property type="match status" value="1"/>
</dbReference>
<dbReference type="Gene3D" id="3.40.50.300">
    <property type="entry name" value="P-loop containing nucleotide triphosphate hydrolases"/>
    <property type="match status" value="2"/>
</dbReference>
<dbReference type="InterPro" id="IPR029063">
    <property type="entry name" value="SAM-dependent_MTases_sf"/>
</dbReference>
<feature type="region of interest" description="Disordered" evidence="2">
    <location>
        <begin position="1835"/>
        <end position="1929"/>
    </location>
</feature>
<evidence type="ECO:0000256" key="1">
    <source>
        <dbReference type="SAM" id="Coils"/>
    </source>
</evidence>
<geneLocation type="plasmid" evidence="4 5">
    <name>pMGMM8_4</name>
</geneLocation>
<feature type="compositionally biased region" description="Basic and acidic residues" evidence="2">
    <location>
        <begin position="1920"/>
        <end position="1929"/>
    </location>
</feature>
<dbReference type="PANTHER" id="PTHR41313:SF1">
    <property type="entry name" value="DNA METHYLASE ADENINE-SPECIFIC DOMAIN-CONTAINING PROTEIN"/>
    <property type="match status" value="1"/>
</dbReference>
<dbReference type="GO" id="GO:0004386">
    <property type="term" value="F:helicase activity"/>
    <property type="evidence" value="ECO:0007669"/>
    <property type="project" value="UniProtKB-KW"/>
</dbReference>
<dbReference type="SUPFAM" id="SSF53335">
    <property type="entry name" value="S-adenosyl-L-methionine-dependent methyltransferases"/>
    <property type="match status" value="1"/>
</dbReference>
<protein>
    <submittedName>
        <fullName evidence="4">Helicase</fullName>
    </submittedName>
</protein>
<feature type="coiled-coil region" evidence="1">
    <location>
        <begin position="1051"/>
        <end position="1078"/>
    </location>
</feature>
<dbReference type="PANTHER" id="PTHR41313">
    <property type="entry name" value="ADENINE-SPECIFIC METHYLTRANSFERASE"/>
    <property type="match status" value="1"/>
</dbReference>
<feature type="compositionally biased region" description="Low complexity" evidence="2">
    <location>
        <begin position="1867"/>
        <end position="1886"/>
    </location>
</feature>
<evidence type="ECO:0000313" key="5">
    <source>
        <dbReference type="Proteomes" id="UP001230933"/>
    </source>
</evidence>
<evidence type="ECO:0000259" key="3">
    <source>
        <dbReference type="Pfam" id="PF00271"/>
    </source>
</evidence>
<gene>
    <name evidence="4" type="ORF">QIE55_33265</name>
</gene>
<dbReference type="Gene3D" id="3.40.50.150">
    <property type="entry name" value="Vaccinia Virus protein VP39"/>
    <property type="match status" value="1"/>
</dbReference>
<reference evidence="4" key="1">
    <citation type="submission" date="2023-08" db="EMBL/GenBank/DDBJ databases">
        <title>Isolation and Characterization of Rhodococcus erythropolis MGMM8.</title>
        <authorList>
            <person name="Diabankana R.G.C."/>
            <person name="Afordoanyi D.M."/>
            <person name="Validov S.Z."/>
        </authorList>
    </citation>
    <scope>NUCLEOTIDE SEQUENCE</scope>
    <source>
        <strain evidence="4">MGMM8</strain>
        <plasmid evidence="4">pMGMM8_4</plasmid>
    </source>
</reference>
<evidence type="ECO:0000313" key="4">
    <source>
        <dbReference type="EMBL" id="WMN02199.1"/>
    </source>
</evidence>
<dbReference type="EMBL" id="CP133194">
    <property type="protein sequence ID" value="WMN02199.1"/>
    <property type="molecule type" value="Genomic_DNA"/>
</dbReference>
<dbReference type="SUPFAM" id="SSF52540">
    <property type="entry name" value="P-loop containing nucleoside triphosphate hydrolases"/>
    <property type="match status" value="2"/>
</dbReference>
<organism evidence="4 5">
    <name type="scientific">Rhodococcus erythropolis</name>
    <name type="common">Arthrobacter picolinophilus</name>
    <dbReference type="NCBI Taxonomy" id="1833"/>
    <lineage>
        <taxon>Bacteria</taxon>
        <taxon>Bacillati</taxon>
        <taxon>Actinomycetota</taxon>
        <taxon>Actinomycetes</taxon>
        <taxon>Mycobacteriales</taxon>
        <taxon>Nocardiaceae</taxon>
        <taxon>Rhodococcus</taxon>
        <taxon>Rhodococcus erythropolis group</taxon>
    </lineage>
</organism>